<protein>
    <submittedName>
        <fullName evidence="1">HNHc nuclease</fullName>
    </submittedName>
</protein>
<organism evidence="1 2">
    <name type="scientific">Carnobacterium maltaromaticum</name>
    <name type="common">Carnobacterium piscicola</name>
    <dbReference type="NCBI Taxonomy" id="2751"/>
    <lineage>
        <taxon>Bacteria</taxon>
        <taxon>Bacillati</taxon>
        <taxon>Bacillota</taxon>
        <taxon>Bacilli</taxon>
        <taxon>Lactobacillales</taxon>
        <taxon>Carnobacteriaceae</taxon>
        <taxon>Carnobacterium</taxon>
    </lineage>
</organism>
<gene>
    <name evidence="1" type="ORF">RAK27_19095</name>
</gene>
<name>A0AAW9K9B4_CARML</name>
<evidence type="ECO:0000313" key="1">
    <source>
        <dbReference type="EMBL" id="MDZ5760754.1"/>
    </source>
</evidence>
<dbReference type="RefSeq" id="WP_322809905.1">
    <property type="nucleotide sequence ID" value="NZ_JAVBVO010000028.1"/>
</dbReference>
<sequence>MENSLAKVVSKRISENGKQQLIVELDDSISDRSLKRFSRDGEVVVNVELFDNRYLSAQQNKTIHGLIREIHNQYDGGKGAYSYAQTKELIKQSYRNTTGIGEFSLKKCSMSFAKDFISFLLLLIHELGMYTTRPGREITEDISYYVYLCLVKRKCVICDRVGSGNQVHHYDSIGMGLDRNQFDHTKSRMMCLCWVHHTETHFIGLDTFFNKYHVAGIKVTQQDLDTNIKYPYEVKNRQYGPEQLATQIIPEIFTTG</sequence>
<dbReference type="Proteomes" id="UP001290462">
    <property type="component" value="Unassembled WGS sequence"/>
</dbReference>
<accession>A0AAW9K9B4</accession>
<reference evidence="1" key="1">
    <citation type="submission" date="2023-08" db="EMBL/GenBank/DDBJ databases">
        <title>Genomic characterization of piscicolin 126 produced by Carnobacterium maltaromaticum CM22 strain isolated from salmon (Salmo salar).</title>
        <authorList>
            <person name="Gonzalez-Gragera E."/>
            <person name="Garcia-Lopez J.D."/>
            <person name="Teso-Perez C."/>
            <person name="Gimenez-Hernandez I."/>
            <person name="Peralta-Sanchez J.M."/>
            <person name="Valdivia E."/>
            <person name="Montalban-Lopez M."/>
            <person name="Martin-Platero A.M."/>
            <person name="Banos A."/>
            <person name="Martinez-Bueno M."/>
        </authorList>
    </citation>
    <scope>NUCLEOTIDE SEQUENCE</scope>
    <source>
        <strain evidence="1">CM22</strain>
    </source>
</reference>
<comment type="caution">
    <text evidence="1">The sequence shown here is derived from an EMBL/GenBank/DDBJ whole genome shotgun (WGS) entry which is preliminary data.</text>
</comment>
<dbReference type="AlphaFoldDB" id="A0AAW9K9B4"/>
<dbReference type="EMBL" id="JAVBVO010000028">
    <property type="protein sequence ID" value="MDZ5760754.1"/>
    <property type="molecule type" value="Genomic_DNA"/>
</dbReference>
<dbReference type="InterPro" id="IPR041242">
    <property type="entry name" value="HNHc_6"/>
</dbReference>
<dbReference type="Pfam" id="PF16784">
    <property type="entry name" value="HNHc_6"/>
    <property type="match status" value="1"/>
</dbReference>
<evidence type="ECO:0000313" key="2">
    <source>
        <dbReference type="Proteomes" id="UP001290462"/>
    </source>
</evidence>
<proteinExistence type="predicted"/>